<keyword evidence="3" id="KW-1185">Reference proteome</keyword>
<organism evidence="2 3">
    <name type="scientific">Actinoplanes sandaracinus</name>
    <dbReference type="NCBI Taxonomy" id="3045177"/>
    <lineage>
        <taxon>Bacteria</taxon>
        <taxon>Bacillati</taxon>
        <taxon>Actinomycetota</taxon>
        <taxon>Actinomycetes</taxon>
        <taxon>Micromonosporales</taxon>
        <taxon>Micromonosporaceae</taxon>
        <taxon>Actinoplanes</taxon>
    </lineage>
</organism>
<name>A0ABT6WS64_9ACTN</name>
<accession>A0ABT6WS64</accession>
<feature type="signal peptide" evidence="1">
    <location>
        <begin position="1"/>
        <end position="23"/>
    </location>
</feature>
<protein>
    <submittedName>
        <fullName evidence="2">Uncharacterized protein</fullName>
    </submittedName>
</protein>
<gene>
    <name evidence="2" type="ORF">QLQ12_28005</name>
</gene>
<sequence>MIRPIAFAAAGLLAGGIVAPAAAGEIRFYPAAAAEIRFDPATKTGFVDAEDVRKAFGWDAATLARNAPDVGFTYHLGKEEIYTVFCDRDVRAEVSRNPGSTSDSLIVVVTAGPGAGSLEGFRLTGAGAGASSIEALPEAGHPCPDERGKVVRRVTYVHTKITEALSAEFRDTQAYLTRNQTVSTSPPAGD</sequence>
<proteinExistence type="predicted"/>
<comment type="caution">
    <text evidence="2">The sequence shown here is derived from an EMBL/GenBank/DDBJ whole genome shotgun (WGS) entry which is preliminary data.</text>
</comment>
<reference evidence="2 3" key="1">
    <citation type="submission" date="2023-05" db="EMBL/GenBank/DDBJ databases">
        <title>Actinoplanes sp. NEAU-A12 genome sequencing.</title>
        <authorList>
            <person name="Wang Z.-S."/>
        </authorList>
    </citation>
    <scope>NUCLEOTIDE SEQUENCE [LARGE SCALE GENOMIC DNA]</scope>
    <source>
        <strain evidence="2 3">NEAU-A12</strain>
    </source>
</reference>
<dbReference type="EMBL" id="JASCTH010000020">
    <property type="protein sequence ID" value="MDI6102470.1"/>
    <property type="molecule type" value="Genomic_DNA"/>
</dbReference>
<evidence type="ECO:0000313" key="2">
    <source>
        <dbReference type="EMBL" id="MDI6102470.1"/>
    </source>
</evidence>
<feature type="chain" id="PRO_5045761655" evidence="1">
    <location>
        <begin position="24"/>
        <end position="190"/>
    </location>
</feature>
<evidence type="ECO:0000313" key="3">
    <source>
        <dbReference type="Proteomes" id="UP001241758"/>
    </source>
</evidence>
<keyword evidence="1" id="KW-0732">Signal</keyword>
<dbReference type="RefSeq" id="WP_282763521.1">
    <property type="nucleotide sequence ID" value="NZ_JASCTH010000020.1"/>
</dbReference>
<dbReference type="Proteomes" id="UP001241758">
    <property type="component" value="Unassembled WGS sequence"/>
</dbReference>
<evidence type="ECO:0000256" key="1">
    <source>
        <dbReference type="SAM" id="SignalP"/>
    </source>
</evidence>